<evidence type="ECO:0000313" key="4">
    <source>
        <dbReference type="Proteomes" id="UP000002212"/>
    </source>
</evidence>
<proteinExistence type="predicted"/>
<dbReference type="HOGENOM" id="CLU_1371293_0_0_11"/>
<dbReference type="InterPro" id="IPR040611">
    <property type="entry name" value="AlkX_C"/>
</dbReference>
<dbReference type="Pfam" id="PF18556">
    <property type="entry name" value="TetR_C_35"/>
    <property type="match status" value="1"/>
</dbReference>
<feature type="region of interest" description="Disordered" evidence="1">
    <location>
        <begin position="1"/>
        <end position="38"/>
    </location>
</feature>
<evidence type="ECO:0000313" key="3">
    <source>
        <dbReference type="EMBL" id="BAH55921.1"/>
    </source>
</evidence>
<dbReference type="KEGG" id="rop:ROP_pROB01-04220"/>
<reference evidence="3 4" key="1">
    <citation type="submission" date="2009-03" db="EMBL/GenBank/DDBJ databases">
        <title>Comparison of the complete genome sequences of Rhodococcus erythropolis PR4 and Rhodococcus opacus B4.</title>
        <authorList>
            <person name="Takarada H."/>
            <person name="Sekine M."/>
            <person name="Hosoyama A."/>
            <person name="Yamada R."/>
            <person name="Fujisawa T."/>
            <person name="Omata S."/>
            <person name="Shimizu A."/>
            <person name="Tsukatani N."/>
            <person name="Tanikawa S."/>
            <person name="Fujita N."/>
            <person name="Harayama S."/>
        </authorList>
    </citation>
    <scope>NUCLEOTIDE SEQUENCE [LARGE SCALE GENOMIC DNA]</scope>
    <source>
        <strain evidence="3 4">B4</strain>
        <plasmid evidence="3 4">pROB01</plasmid>
    </source>
</reference>
<protein>
    <recommendedName>
        <fullName evidence="2">HTH-type transcriptional regulator AlkX C-terminal Actinobacteria domain-containing protein</fullName>
    </recommendedName>
</protein>
<gene>
    <name evidence="3" type="ordered locus">ROP_pROB01-04220</name>
</gene>
<geneLocation type="plasmid" evidence="3 4">
    <name>pROB01</name>
</geneLocation>
<accession>C1BC66</accession>
<feature type="compositionally biased region" description="Polar residues" evidence="1">
    <location>
        <begin position="23"/>
        <end position="32"/>
    </location>
</feature>
<dbReference type="Proteomes" id="UP000002212">
    <property type="component" value="Plasmid pROB01"/>
</dbReference>
<dbReference type="AlphaFoldDB" id="C1BC66"/>
<name>C1BC66_RHOOB</name>
<sequence length="199" mass="22221">MTNSGNDLHGTRAGADHGDLLASGSTGRQWKTSHGVHGSRASRCTADFRALRPPAWKDAREQHLIEAVIMRELGKFLTDLQREADRYPRAEDKLTEGFVFTLAALRSHTLLNRLLESEPEALLPHLTVQGREFVRTCSDFLAAQFAQSLDDDRTGAELLIVAELTVRLILSFVLTPTTIVDLDDPDTARDFCRRYLAPH</sequence>
<keyword evidence="3" id="KW-0614">Plasmid</keyword>
<evidence type="ECO:0000256" key="1">
    <source>
        <dbReference type="SAM" id="MobiDB-lite"/>
    </source>
</evidence>
<dbReference type="EMBL" id="AP011116">
    <property type="protein sequence ID" value="BAH55921.1"/>
    <property type="molecule type" value="Genomic_DNA"/>
</dbReference>
<dbReference type="PATRIC" id="fig|632772.20.peg.8172"/>
<evidence type="ECO:0000259" key="2">
    <source>
        <dbReference type="Pfam" id="PF18556"/>
    </source>
</evidence>
<organism evidence="3 4">
    <name type="scientific">Rhodococcus opacus (strain B4)</name>
    <dbReference type="NCBI Taxonomy" id="632772"/>
    <lineage>
        <taxon>Bacteria</taxon>
        <taxon>Bacillati</taxon>
        <taxon>Actinomycetota</taxon>
        <taxon>Actinomycetes</taxon>
        <taxon>Mycobacteriales</taxon>
        <taxon>Nocardiaceae</taxon>
        <taxon>Rhodococcus</taxon>
    </lineage>
</organism>
<feature type="domain" description="HTH-type transcriptional regulator AlkX C-terminal Actinobacteria" evidence="2">
    <location>
        <begin position="94"/>
        <end position="178"/>
    </location>
</feature>